<name>A0A8S1ZJV1_ARAAE</name>
<evidence type="ECO:0000313" key="2">
    <source>
        <dbReference type="EMBL" id="CAE5959061.1"/>
    </source>
</evidence>
<dbReference type="PANTHER" id="PTHR33783">
    <property type="entry name" value="PROTEIN HAIKU1"/>
    <property type="match status" value="1"/>
</dbReference>
<feature type="region of interest" description="Disordered" evidence="1">
    <location>
        <begin position="186"/>
        <end position="221"/>
    </location>
</feature>
<keyword evidence="3" id="KW-1185">Reference proteome</keyword>
<proteinExistence type="predicted"/>
<dbReference type="EMBL" id="LR999451">
    <property type="protein sequence ID" value="CAE5959061.1"/>
    <property type="molecule type" value="Genomic_DNA"/>
</dbReference>
<evidence type="ECO:0008006" key="4">
    <source>
        <dbReference type="Google" id="ProtNLM"/>
    </source>
</evidence>
<protein>
    <recommendedName>
        <fullName evidence="4">VQ domain-containing protein</fullName>
    </recommendedName>
</protein>
<dbReference type="AlphaFoldDB" id="A0A8S1ZJV1"/>
<reference evidence="2" key="1">
    <citation type="submission" date="2021-01" db="EMBL/GenBank/DDBJ databases">
        <authorList>
            <person name="Bezrukov I."/>
        </authorList>
    </citation>
    <scope>NUCLEOTIDE SEQUENCE</scope>
</reference>
<dbReference type="PANTHER" id="PTHR33783:SF1">
    <property type="entry name" value="PROTEIN HAIKU1"/>
    <property type="match status" value="1"/>
</dbReference>
<evidence type="ECO:0000313" key="3">
    <source>
        <dbReference type="Proteomes" id="UP000682877"/>
    </source>
</evidence>
<feature type="region of interest" description="Disordered" evidence="1">
    <location>
        <begin position="278"/>
        <end position="297"/>
    </location>
</feature>
<evidence type="ECO:0000256" key="1">
    <source>
        <dbReference type="SAM" id="MobiDB-lite"/>
    </source>
</evidence>
<sequence>MDRPCWHNDQLGVNKFGKNIKKSPLHQPNFSIGIDPLMLQPQPQGYNINRNDFRSILVQQLTGSPSSESLPQPLPLPRSILKTQQNSRLQKNKPVAQIQINRQHVRPPVMAQPNHELVARPPMHPLPHGSQPSMCHGDQFGSSTAESSVSVYMPYRQSSLGDSGPNGNQMQPCHEYQWQPQVQDQALSHPPPQLHNRHLPRLNGSARNTPILPTPKLDGLSQQMYNNSLPSPRLNGLGILPTPTSQYLLQSPTAYRNLLSPRSPYPLLSAGVQYPPPVTPRSSSMSQPGILGPGTIPLPPASPFGVLPISSPRWRGY</sequence>
<gene>
    <name evidence="2" type="ORF">AARE701A_LOCUS2615</name>
</gene>
<accession>A0A8S1ZJV1</accession>
<dbReference type="InterPro" id="IPR039612">
    <property type="entry name" value="VQ_5/9/14"/>
</dbReference>
<dbReference type="Proteomes" id="UP000682877">
    <property type="component" value="Chromosome 1"/>
</dbReference>
<organism evidence="2 3">
    <name type="scientific">Arabidopsis arenosa</name>
    <name type="common">Sand rock-cress</name>
    <name type="synonym">Cardaminopsis arenosa</name>
    <dbReference type="NCBI Taxonomy" id="38785"/>
    <lineage>
        <taxon>Eukaryota</taxon>
        <taxon>Viridiplantae</taxon>
        <taxon>Streptophyta</taxon>
        <taxon>Embryophyta</taxon>
        <taxon>Tracheophyta</taxon>
        <taxon>Spermatophyta</taxon>
        <taxon>Magnoliopsida</taxon>
        <taxon>eudicotyledons</taxon>
        <taxon>Gunneridae</taxon>
        <taxon>Pentapetalae</taxon>
        <taxon>rosids</taxon>
        <taxon>malvids</taxon>
        <taxon>Brassicales</taxon>
        <taxon>Brassicaceae</taxon>
        <taxon>Camelineae</taxon>
        <taxon>Arabidopsis</taxon>
    </lineage>
</organism>